<keyword evidence="2" id="KW-1185">Reference proteome</keyword>
<gene>
    <name evidence="1" type="ORF">PECUL_23A039290</name>
</gene>
<evidence type="ECO:0000313" key="2">
    <source>
        <dbReference type="Proteomes" id="UP001295444"/>
    </source>
</evidence>
<dbReference type="Proteomes" id="UP001295444">
    <property type="component" value="Chromosome 02"/>
</dbReference>
<name>A0AAD1RGY6_PELCU</name>
<dbReference type="PANTHER" id="PTHR47331:SF5">
    <property type="entry name" value="RIBONUCLEASE H"/>
    <property type="match status" value="1"/>
</dbReference>
<accession>A0AAD1RGY6</accession>
<feature type="non-terminal residue" evidence="1">
    <location>
        <position position="1"/>
    </location>
</feature>
<evidence type="ECO:0000313" key="1">
    <source>
        <dbReference type="EMBL" id="CAH2253162.1"/>
    </source>
</evidence>
<reference evidence="1" key="1">
    <citation type="submission" date="2022-03" db="EMBL/GenBank/DDBJ databases">
        <authorList>
            <person name="Alioto T."/>
            <person name="Alioto T."/>
            <person name="Gomez Garrido J."/>
        </authorList>
    </citation>
    <scope>NUCLEOTIDE SEQUENCE</scope>
</reference>
<dbReference type="EMBL" id="OW240913">
    <property type="protein sequence ID" value="CAH2253162.1"/>
    <property type="molecule type" value="Genomic_DNA"/>
</dbReference>
<protein>
    <submittedName>
        <fullName evidence="1">Uncharacterized protein</fullName>
    </submittedName>
</protein>
<proteinExistence type="predicted"/>
<organism evidence="1 2">
    <name type="scientific">Pelobates cultripes</name>
    <name type="common">Western spadefoot toad</name>
    <dbReference type="NCBI Taxonomy" id="61616"/>
    <lineage>
        <taxon>Eukaryota</taxon>
        <taxon>Metazoa</taxon>
        <taxon>Chordata</taxon>
        <taxon>Craniata</taxon>
        <taxon>Vertebrata</taxon>
        <taxon>Euteleostomi</taxon>
        <taxon>Amphibia</taxon>
        <taxon>Batrachia</taxon>
        <taxon>Anura</taxon>
        <taxon>Pelobatoidea</taxon>
        <taxon>Pelobatidae</taxon>
        <taxon>Pelobates</taxon>
    </lineage>
</organism>
<dbReference type="AlphaFoldDB" id="A0AAD1RGY6"/>
<sequence length="58" mass="6313">AAEPQREILPYALLDTQSDSTFILADLVSQLNVSTQQLQLKLSTMTAVVTIISSQIAH</sequence>
<dbReference type="PANTHER" id="PTHR47331">
    <property type="entry name" value="PHD-TYPE DOMAIN-CONTAINING PROTEIN"/>
    <property type="match status" value="1"/>
</dbReference>
<feature type="non-terminal residue" evidence="1">
    <location>
        <position position="58"/>
    </location>
</feature>